<name>A0A9Q3BUK8_9BASI</name>
<organism evidence="2 3">
    <name type="scientific">Austropuccinia psidii MF-1</name>
    <dbReference type="NCBI Taxonomy" id="1389203"/>
    <lineage>
        <taxon>Eukaryota</taxon>
        <taxon>Fungi</taxon>
        <taxon>Dikarya</taxon>
        <taxon>Basidiomycota</taxon>
        <taxon>Pucciniomycotina</taxon>
        <taxon>Pucciniomycetes</taxon>
        <taxon>Pucciniales</taxon>
        <taxon>Sphaerophragmiaceae</taxon>
        <taxon>Austropuccinia</taxon>
    </lineage>
</organism>
<keyword evidence="3" id="KW-1185">Reference proteome</keyword>
<feature type="compositionally biased region" description="Basic and acidic residues" evidence="1">
    <location>
        <begin position="16"/>
        <end position="30"/>
    </location>
</feature>
<evidence type="ECO:0000313" key="2">
    <source>
        <dbReference type="EMBL" id="MBW0472679.1"/>
    </source>
</evidence>
<evidence type="ECO:0000256" key="1">
    <source>
        <dbReference type="SAM" id="MobiDB-lite"/>
    </source>
</evidence>
<accession>A0A9Q3BUK8</accession>
<feature type="region of interest" description="Disordered" evidence="1">
    <location>
        <begin position="1"/>
        <end position="77"/>
    </location>
</feature>
<dbReference type="Proteomes" id="UP000765509">
    <property type="component" value="Unassembled WGS sequence"/>
</dbReference>
<feature type="region of interest" description="Disordered" evidence="1">
    <location>
        <begin position="132"/>
        <end position="151"/>
    </location>
</feature>
<reference evidence="2" key="1">
    <citation type="submission" date="2021-03" db="EMBL/GenBank/DDBJ databases">
        <title>Draft genome sequence of rust myrtle Austropuccinia psidii MF-1, a brazilian biotype.</title>
        <authorList>
            <person name="Quecine M.C."/>
            <person name="Pachon D.M.R."/>
            <person name="Bonatelli M.L."/>
            <person name="Correr F.H."/>
            <person name="Franceschini L.M."/>
            <person name="Leite T.F."/>
            <person name="Margarido G.R.A."/>
            <person name="Almeida C.A."/>
            <person name="Ferrarezi J.A."/>
            <person name="Labate C.A."/>
        </authorList>
    </citation>
    <scope>NUCLEOTIDE SEQUENCE</scope>
    <source>
        <strain evidence="2">MF-1</strain>
    </source>
</reference>
<dbReference type="EMBL" id="AVOT02003165">
    <property type="protein sequence ID" value="MBW0472679.1"/>
    <property type="molecule type" value="Genomic_DNA"/>
</dbReference>
<protein>
    <submittedName>
        <fullName evidence="2">Uncharacterized protein</fullName>
    </submittedName>
</protein>
<feature type="compositionally biased region" description="Polar residues" evidence="1">
    <location>
        <begin position="1"/>
        <end position="12"/>
    </location>
</feature>
<dbReference type="AlphaFoldDB" id="A0A9Q3BUK8"/>
<proteinExistence type="predicted"/>
<comment type="caution">
    <text evidence="2">The sequence shown here is derived from an EMBL/GenBank/DDBJ whole genome shotgun (WGS) entry which is preliminary data.</text>
</comment>
<sequence length="182" mass="21137">MRPRGRNSSPQCQVDPLEHILAKNPRDSKWPKKTQNLELAQGPKAPKLDQGPRIPTMASGKHQRTPSTSNKGASPQYWGNPGPTQWTQGCRNQEWCIYAIIYNYASFFLRNLILMFSRFYYAIFQQVPQANHPFKRKASPPQSYTPLQLPEDHSRTPDHWLSRCWYFTSGFYKVLFQGVVKH</sequence>
<gene>
    <name evidence="2" type="ORF">O181_012394</name>
</gene>
<evidence type="ECO:0000313" key="3">
    <source>
        <dbReference type="Proteomes" id="UP000765509"/>
    </source>
</evidence>